<reference evidence="1" key="1">
    <citation type="submission" date="2022-10" db="EMBL/GenBank/DDBJ databases">
        <title>The complete genomes of actinobacterial strains from the NBC collection.</title>
        <authorList>
            <person name="Joergensen T.S."/>
            <person name="Alvarez Arevalo M."/>
            <person name="Sterndorff E.B."/>
            <person name="Faurdal D."/>
            <person name="Vuksanovic O."/>
            <person name="Mourched A.-S."/>
            <person name="Charusanti P."/>
            <person name="Shaw S."/>
            <person name="Blin K."/>
            <person name="Weber T."/>
        </authorList>
    </citation>
    <scope>NUCLEOTIDE SEQUENCE</scope>
    <source>
        <strain evidence="1">NBC 01771</strain>
    </source>
</reference>
<sequence length="475" mass="52946">MSAQPILAALRSFHCEHTPSKSRILALIDHREGPASLQAVLTCRQPELAQQAVGILHHAIRSSTDAWEPEPLEELCAQLPDAPASSLRSAATHALAGVWPVSSGTYLRWEQIADEVDEGRGEDSDAEVVTRALRTPADARLTDLQGLVIRLEVLREFHVHDQRAVLKAARSAGWEPLPDDDLKDDDPQDIVGAVMWLGDSDGEIEGADTVTDTCQGMKLRIGSGHEVADWSEEPVVADFGSGWRHKAVLRRGEPAKPPAEEKIPDFAVLFKAQPPHCEDPECEDERCQWQLTPRTADLLHTELCVLADQAYDDCEELGDRPVVPDEREGHWGVFTNLPKLTFAADLQWRRRFARAADDLAADLERGQWPEPTCTAEELALHLAIRDASDRGDEDHATGRHGRLPAHRDDYDFDMCSEIFFQDSDVLMLYSARFDGIEDPDGETNQYMGIGDLRASAWFEPFLNVTARAPHRGFRR</sequence>
<evidence type="ECO:0000313" key="1">
    <source>
        <dbReference type="EMBL" id="WSB98702.1"/>
    </source>
</evidence>
<keyword evidence="2" id="KW-1185">Reference proteome</keyword>
<organism evidence="1 2">
    <name type="scientific">Streptomyces scopuliridis</name>
    <dbReference type="NCBI Taxonomy" id="452529"/>
    <lineage>
        <taxon>Bacteria</taxon>
        <taxon>Bacillati</taxon>
        <taxon>Actinomycetota</taxon>
        <taxon>Actinomycetes</taxon>
        <taxon>Kitasatosporales</taxon>
        <taxon>Streptomycetaceae</taxon>
        <taxon>Streptomyces</taxon>
    </lineage>
</organism>
<protein>
    <submittedName>
        <fullName evidence="1">Uncharacterized protein</fullName>
    </submittedName>
</protein>
<evidence type="ECO:0000313" key="2">
    <source>
        <dbReference type="Proteomes" id="UP001348369"/>
    </source>
</evidence>
<name>A0ACD4ZJP5_9ACTN</name>
<proteinExistence type="predicted"/>
<accession>A0ACD4ZJP5</accession>
<dbReference type="EMBL" id="CP109109">
    <property type="protein sequence ID" value="WSB98702.1"/>
    <property type="molecule type" value="Genomic_DNA"/>
</dbReference>
<gene>
    <name evidence="1" type="ORF">OG835_17830</name>
</gene>
<dbReference type="Proteomes" id="UP001348369">
    <property type="component" value="Chromosome"/>
</dbReference>